<feature type="transmembrane region" description="Helical" evidence="7">
    <location>
        <begin position="12"/>
        <end position="35"/>
    </location>
</feature>
<keyword evidence="3" id="KW-1003">Cell membrane</keyword>
<evidence type="ECO:0000259" key="8">
    <source>
        <dbReference type="Pfam" id="PF01757"/>
    </source>
</evidence>
<evidence type="ECO:0000256" key="3">
    <source>
        <dbReference type="ARBA" id="ARBA00022475"/>
    </source>
</evidence>
<sequence>MNKISSQLEQSNRYSAIDCMQLLCSLAVVLIHVGTVVEQPIYHFLIKSVICRIAVPLFFISSAFFFRQKYQRSFYLYRSWLKRFLKQYFWISLFYLPLGIWYFSQQIDFKLLHLPIFFTVGFLYAGTMYHLWFFPALLLALYLATKLIQTIGYFWAFLISFFLYLLGAGETYFAYLKGSFLENSYQRFFNLFITTKNGLFFGLIFVIVGFYLADTLKKETFFSRHLKKLLFGSFFLFAIEAHFIYAQPGLDKNFIFALIPLSYCLFYWLLSLEFSTPKTLGLRLLSQKIYFFHLLPIELLNLLWKHSTTLSAAQFGQLKFLLGVTFSLVIFFIFEYWKKSPSFQMAAIFSKQPSK</sequence>
<feature type="domain" description="Acyltransferase 3" evidence="8">
    <location>
        <begin position="15"/>
        <end position="334"/>
    </location>
</feature>
<keyword evidence="9" id="KW-0808">Transferase</keyword>
<dbReference type="Proteomes" id="UP001595969">
    <property type="component" value="Unassembled WGS sequence"/>
</dbReference>
<name>A0ABV9MW91_9ENTE</name>
<keyword evidence="10" id="KW-1185">Reference proteome</keyword>
<comment type="similarity">
    <text evidence="2">Belongs to the acyltransferase 3 family.</text>
</comment>
<feature type="transmembrane region" description="Helical" evidence="7">
    <location>
        <begin position="87"/>
        <end position="104"/>
    </location>
</feature>
<dbReference type="PANTHER" id="PTHR40074:SF2">
    <property type="entry name" value="O-ACETYLTRANSFERASE WECH"/>
    <property type="match status" value="1"/>
</dbReference>
<keyword evidence="5 7" id="KW-1133">Transmembrane helix</keyword>
<evidence type="ECO:0000256" key="4">
    <source>
        <dbReference type="ARBA" id="ARBA00022692"/>
    </source>
</evidence>
<keyword evidence="6 7" id="KW-0472">Membrane</keyword>
<feature type="transmembrane region" description="Helical" evidence="7">
    <location>
        <begin position="254"/>
        <end position="272"/>
    </location>
</feature>
<evidence type="ECO:0000256" key="7">
    <source>
        <dbReference type="SAM" id="Phobius"/>
    </source>
</evidence>
<comment type="subcellular location">
    <subcellularLocation>
        <location evidence="1">Cell membrane</location>
        <topology evidence="1">Multi-pass membrane protein</topology>
    </subcellularLocation>
</comment>
<feature type="transmembrane region" description="Helical" evidence="7">
    <location>
        <begin position="116"/>
        <end position="141"/>
    </location>
</feature>
<evidence type="ECO:0000256" key="1">
    <source>
        <dbReference type="ARBA" id="ARBA00004651"/>
    </source>
</evidence>
<keyword evidence="9" id="KW-0012">Acyltransferase</keyword>
<feature type="transmembrane region" description="Helical" evidence="7">
    <location>
        <begin position="316"/>
        <end position="337"/>
    </location>
</feature>
<dbReference type="Pfam" id="PF01757">
    <property type="entry name" value="Acyl_transf_3"/>
    <property type="match status" value="1"/>
</dbReference>
<evidence type="ECO:0000256" key="6">
    <source>
        <dbReference type="ARBA" id="ARBA00023136"/>
    </source>
</evidence>
<proteinExistence type="inferred from homology"/>
<dbReference type="InterPro" id="IPR002656">
    <property type="entry name" value="Acyl_transf_3_dom"/>
</dbReference>
<evidence type="ECO:0000256" key="5">
    <source>
        <dbReference type="ARBA" id="ARBA00022989"/>
    </source>
</evidence>
<feature type="transmembrane region" description="Helical" evidence="7">
    <location>
        <begin position="229"/>
        <end position="248"/>
    </location>
</feature>
<dbReference type="PANTHER" id="PTHR40074">
    <property type="entry name" value="O-ACETYLTRANSFERASE WECH"/>
    <property type="match status" value="1"/>
</dbReference>
<reference evidence="10" key="1">
    <citation type="journal article" date="2019" name="Int. J. Syst. Evol. Microbiol.">
        <title>The Global Catalogue of Microorganisms (GCM) 10K type strain sequencing project: providing services to taxonomists for standard genome sequencing and annotation.</title>
        <authorList>
            <consortium name="The Broad Institute Genomics Platform"/>
            <consortium name="The Broad Institute Genome Sequencing Center for Infectious Disease"/>
            <person name="Wu L."/>
            <person name="Ma J."/>
        </authorList>
    </citation>
    <scope>NUCLEOTIDE SEQUENCE [LARGE SCALE GENOMIC DNA]</scope>
    <source>
        <strain evidence="10">CGMCC 1.19032</strain>
    </source>
</reference>
<feature type="transmembrane region" description="Helical" evidence="7">
    <location>
        <begin position="41"/>
        <end position="66"/>
    </location>
</feature>
<evidence type="ECO:0000313" key="9">
    <source>
        <dbReference type="EMBL" id="MFC4718898.1"/>
    </source>
</evidence>
<organism evidence="9 10">
    <name type="scientific">Enterococcus lemanii</name>
    <dbReference type="NCBI Taxonomy" id="1159752"/>
    <lineage>
        <taxon>Bacteria</taxon>
        <taxon>Bacillati</taxon>
        <taxon>Bacillota</taxon>
        <taxon>Bacilli</taxon>
        <taxon>Lactobacillales</taxon>
        <taxon>Enterococcaceae</taxon>
        <taxon>Enterococcus</taxon>
    </lineage>
</organism>
<dbReference type="EMBL" id="JBHSGS010000020">
    <property type="protein sequence ID" value="MFC4718898.1"/>
    <property type="molecule type" value="Genomic_DNA"/>
</dbReference>
<feature type="transmembrane region" description="Helical" evidence="7">
    <location>
        <begin position="188"/>
        <end position="213"/>
    </location>
</feature>
<dbReference type="GO" id="GO:0016746">
    <property type="term" value="F:acyltransferase activity"/>
    <property type="evidence" value="ECO:0007669"/>
    <property type="project" value="UniProtKB-KW"/>
</dbReference>
<protein>
    <submittedName>
        <fullName evidence="9">Acyltransferase family protein</fullName>
    </submittedName>
</protein>
<feature type="transmembrane region" description="Helical" evidence="7">
    <location>
        <begin position="153"/>
        <end position="176"/>
    </location>
</feature>
<gene>
    <name evidence="9" type="ORF">ACFO5I_03965</name>
</gene>
<comment type="caution">
    <text evidence="9">The sequence shown here is derived from an EMBL/GenBank/DDBJ whole genome shotgun (WGS) entry which is preliminary data.</text>
</comment>
<accession>A0ABV9MW91</accession>
<evidence type="ECO:0000313" key="10">
    <source>
        <dbReference type="Proteomes" id="UP001595969"/>
    </source>
</evidence>
<keyword evidence="4 7" id="KW-0812">Transmembrane</keyword>
<dbReference type="RefSeq" id="WP_204654812.1">
    <property type="nucleotide sequence ID" value="NZ_JAFBFD010000040.1"/>
</dbReference>
<evidence type="ECO:0000256" key="2">
    <source>
        <dbReference type="ARBA" id="ARBA00007400"/>
    </source>
</evidence>